<dbReference type="SUPFAM" id="SSF53383">
    <property type="entry name" value="PLP-dependent transferases"/>
    <property type="match status" value="1"/>
</dbReference>
<keyword evidence="12" id="KW-1185">Reference proteome</keyword>
<evidence type="ECO:0000256" key="5">
    <source>
        <dbReference type="ARBA" id="ARBA00022576"/>
    </source>
</evidence>
<dbReference type="Pfam" id="PF00155">
    <property type="entry name" value="Aminotran_1_2"/>
    <property type="match status" value="1"/>
</dbReference>
<comment type="subunit">
    <text evidence="4 9">Homodimer.</text>
</comment>
<evidence type="ECO:0000256" key="9">
    <source>
        <dbReference type="HAMAP-Rule" id="MF_01023"/>
    </source>
</evidence>
<evidence type="ECO:0000256" key="1">
    <source>
        <dbReference type="ARBA" id="ARBA00001933"/>
    </source>
</evidence>
<sequence>MTAPKPQPGILDIAPYKGGEAAVPGVTKVHKLSSNETPMGPSPKGMEAFRQLAGELHRYPDGSVDVLRNALAKHYGIPAENIVCSNGSDEMISLICASYVGVGDEVVYSQYGFMMYPIATQARGATPVMAKEKNFTSDVDALLAAVTPKTRVVFLTNPNNPTGTYISGSELKRLRDGLPAGVLLVIDAAYAEYVSRNDYSNGMEMVAGRDDTLVLRTFSKIFGLAALRLGWAYAPANIVAVLNRVRGPFNVNAAAQAAGAAALDDTAWLQKSRDHNDAELARVGAALKGLGIEVVPSVANFLLMRFPGGAEQVKGADAALRQAGLILRGMGGYGLTDCLRLSIGTVEEDDKVIATLTKFIKG</sequence>
<feature type="modified residue" description="N6-(pyridoxal phosphate)lysine" evidence="9">
    <location>
        <position position="220"/>
    </location>
</feature>
<keyword evidence="6 9" id="KW-0808">Transferase</keyword>
<evidence type="ECO:0000256" key="4">
    <source>
        <dbReference type="ARBA" id="ARBA00011738"/>
    </source>
</evidence>
<organism evidence="11 12">
    <name type="scientific">Ferrovibrio terrae</name>
    <dbReference type="NCBI Taxonomy" id="2594003"/>
    <lineage>
        <taxon>Bacteria</taxon>
        <taxon>Pseudomonadati</taxon>
        <taxon>Pseudomonadota</taxon>
        <taxon>Alphaproteobacteria</taxon>
        <taxon>Rhodospirillales</taxon>
        <taxon>Rhodospirillaceae</taxon>
        <taxon>Ferrovibrio</taxon>
    </lineage>
</organism>
<protein>
    <recommendedName>
        <fullName evidence="9">Histidinol-phosphate aminotransferase</fullName>
        <ecNumber evidence="9">2.6.1.9</ecNumber>
    </recommendedName>
    <alternativeName>
        <fullName evidence="9">Imidazole acetol-phosphate transaminase</fullName>
    </alternativeName>
</protein>
<dbReference type="GO" id="GO:0000105">
    <property type="term" value="P:L-histidine biosynthetic process"/>
    <property type="evidence" value="ECO:0007669"/>
    <property type="project" value="UniProtKB-UniRule"/>
</dbReference>
<dbReference type="PANTHER" id="PTHR43643">
    <property type="entry name" value="HISTIDINOL-PHOSPHATE AMINOTRANSFERASE 2"/>
    <property type="match status" value="1"/>
</dbReference>
<evidence type="ECO:0000256" key="3">
    <source>
        <dbReference type="ARBA" id="ARBA00007970"/>
    </source>
</evidence>
<keyword evidence="5 9" id="KW-0032">Aminotransferase</keyword>
<keyword evidence="9" id="KW-0368">Histidine biosynthesis</keyword>
<dbReference type="RefSeq" id="WP_144067433.1">
    <property type="nucleotide sequence ID" value="NZ_CP041636.1"/>
</dbReference>
<dbReference type="EC" id="2.6.1.9" evidence="9"/>
<dbReference type="InterPro" id="IPR015421">
    <property type="entry name" value="PyrdxlP-dep_Trfase_major"/>
</dbReference>
<dbReference type="InterPro" id="IPR005861">
    <property type="entry name" value="HisP_aminotrans"/>
</dbReference>
<reference evidence="11 12" key="1">
    <citation type="submission" date="2019-07" db="EMBL/GenBank/DDBJ databases">
        <title>Genome sequencing for Ferrovibrio sp. K5.</title>
        <authorList>
            <person name="Park S.-J."/>
        </authorList>
    </citation>
    <scope>NUCLEOTIDE SEQUENCE [LARGE SCALE GENOMIC DNA]</scope>
    <source>
        <strain evidence="11 12">K5</strain>
    </source>
</reference>
<dbReference type="NCBIfam" id="TIGR01141">
    <property type="entry name" value="hisC"/>
    <property type="match status" value="1"/>
</dbReference>
<gene>
    <name evidence="9" type="primary">hisC</name>
    <name evidence="11" type="ORF">FNB15_03815</name>
</gene>
<dbReference type="CDD" id="cd00609">
    <property type="entry name" value="AAT_like"/>
    <property type="match status" value="1"/>
</dbReference>
<dbReference type="OrthoDB" id="9809616at2"/>
<dbReference type="AlphaFoldDB" id="A0A516GY75"/>
<evidence type="ECO:0000256" key="2">
    <source>
        <dbReference type="ARBA" id="ARBA00005011"/>
    </source>
</evidence>
<name>A0A516GY75_9PROT</name>
<comment type="pathway">
    <text evidence="2 9">Amino-acid biosynthesis; L-histidine biosynthesis; L-histidine from 5-phospho-alpha-D-ribose 1-diphosphate: step 7/9.</text>
</comment>
<dbReference type="KEGG" id="fer:FNB15_03815"/>
<comment type="similarity">
    <text evidence="3 9">Belongs to the class-II pyridoxal-phosphate-dependent aminotransferase family. Histidinol-phosphate aminotransferase subfamily.</text>
</comment>
<dbReference type="InterPro" id="IPR015424">
    <property type="entry name" value="PyrdxlP-dep_Trfase"/>
</dbReference>
<comment type="cofactor">
    <cofactor evidence="1 9">
        <name>pyridoxal 5'-phosphate</name>
        <dbReference type="ChEBI" id="CHEBI:597326"/>
    </cofactor>
</comment>
<evidence type="ECO:0000313" key="11">
    <source>
        <dbReference type="EMBL" id="QDO96452.1"/>
    </source>
</evidence>
<dbReference type="InterPro" id="IPR004839">
    <property type="entry name" value="Aminotransferase_I/II_large"/>
</dbReference>
<dbReference type="Proteomes" id="UP000317496">
    <property type="component" value="Chromosome"/>
</dbReference>
<dbReference type="InterPro" id="IPR015422">
    <property type="entry name" value="PyrdxlP-dep_Trfase_small"/>
</dbReference>
<evidence type="ECO:0000256" key="7">
    <source>
        <dbReference type="ARBA" id="ARBA00022898"/>
    </source>
</evidence>
<dbReference type="PANTHER" id="PTHR43643:SF3">
    <property type="entry name" value="HISTIDINOL-PHOSPHATE AMINOTRANSFERASE"/>
    <property type="match status" value="1"/>
</dbReference>
<dbReference type="HAMAP" id="MF_01023">
    <property type="entry name" value="HisC_aminotrans_2"/>
    <property type="match status" value="1"/>
</dbReference>
<dbReference type="GO" id="GO:0030170">
    <property type="term" value="F:pyridoxal phosphate binding"/>
    <property type="evidence" value="ECO:0007669"/>
    <property type="project" value="InterPro"/>
</dbReference>
<keyword evidence="7 9" id="KW-0663">Pyridoxal phosphate</keyword>
<evidence type="ECO:0000256" key="8">
    <source>
        <dbReference type="ARBA" id="ARBA00047481"/>
    </source>
</evidence>
<keyword evidence="9" id="KW-0028">Amino-acid biosynthesis</keyword>
<accession>A0A516GY75</accession>
<dbReference type="GO" id="GO:0004400">
    <property type="term" value="F:histidinol-phosphate transaminase activity"/>
    <property type="evidence" value="ECO:0007669"/>
    <property type="project" value="UniProtKB-UniRule"/>
</dbReference>
<evidence type="ECO:0000259" key="10">
    <source>
        <dbReference type="Pfam" id="PF00155"/>
    </source>
</evidence>
<dbReference type="UniPathway" id="UPA00031">
    <property type="reaction ID" value="UER00012"/>
</dbReference>
<dbReference type="Gene3D" id="3.90.1150.10">
    <property type="entry name" value="Aspartate Aminotransferase, domain 1"/>
    <property type="match status" value="1"/>
</dbReference>
<dbReference type="InterPro" id="IPR050106">
    <property type="entry name" value="HistidinolP_aminotransfase"/>
</dbReference>
<dbReference type="Gene3D" id="3.40.640.10">
    <property type="entry name" value="Type I PLP-dependent aspartate aminotransferase-like (Major domain)"/>
    <property type="match status" value="1"/>
</dbReference>
<feature type="domain" description="Aminotransferase class I/classII large" evidence="10">
    <location>
        <begin position="28"/>
        <end position="354"/>
    </location>
</feature>
<comment type="catalytic activity">
    <reaction evidence="8 9">
        <text>L-histidinol phosphate + 2-oxoglutarate = 3-(imidazol-4-yl)-2-oxopropyl phosphate + L-glutamate</text>
        <dbReference type="Rhea" id="RHEA:23744"/>
        <dbReference type="ChEBI" id="CHEBI:16810"/>
        <dbReference type="ChEBI" id="CHEBI:29985"/>
        <dbReference type="ChEBI" id="CHEBI:57766"/>
        <dbReference type="ChEBI" id="CHEBI:57980"/>
        <dbReference type="EC" id="2.6.1.9"/>
    </reaction>
</comment>
<evidence type="ECO:0000256" key="6">
    <source>
        <dbReference type="ARBA" id="ARBA00022679"/>
    </source>
</evidence>
<proteinExistence type="inferred from homology"/>
<dbReference type="EMBL" id="CP041636">
    <property type="protein sequence ID" value="QDO96452.1"/>
    <property type="molecule type" value="Genomic_DNA"/>
</dbReference>
<evidence type="ECO:0000313" key="12">
    <source>
        <dbReference type="Proteomes" id="UP000317496"/>
    </source>
</evidence>